<evidence type="ECO:0000256" key="5">
    <source>
        <dbReference type="ARBA" id="ARBA00022670"/>
    </source>
</evidence>
<dbReference type="InterPro" id="IPR012338">
    <property type="entry name" value="Beta-lactam/transpept-like"/>
</dbReference>
<dbReference type="RefSeq" id="WP_378116919.1">
    <property type="nucleotide sequence ID" value="NZ_JBHRTF010000002.1"/>
</dbReference>
<evidence type="ECO:0000256" key="10">
    <source>
        <dbReference type="ARBA" id="ARBA00044770"/>
    </source>
</evidence>
<dbReference type="EMBL" id="JBHRTF010000002">
    <property type="protein sequence ID" value="MFC3115038.1"/>
    <property type="molecule type" value="Genomic_DNA"/>
</dbReference>
<comment type="similarity">
    <text evidence="2">In the C-terminal section; belongs to the transpeptidase family.</text>
</comment>
<dbReference type="SUPFAM" id="SSF53955">
    <property type="entry name" value="Lysozyme-like"/>
    <property type="match status" value="1"/>
</dbReference>
<accession>A0ABV7FEM0</accession>
<evidence type="ECO:0000256" key="4">
    <source>
        <dbReference type="ARBA" id="ARBA00022645"/>
    </source>
</evidence>
<dbReference type="Pfam" id="PF00912">
    <property type="entry name" value="Transgly"/>
    <property type="match status" value="1"/>
</dbReference>
<comment type="catalytic activity">
    <reaction evidence="11">
        <text>[GlcNAc-(1-&gt;4)-Mur2Ac(oyl-L-Ala-gamma-D-Glu-L-Lys-D-Ala-D-Ala)](n)-di-trans,octa-cis-undecaprenyl diphosphate + beta-D-GlcNAc-(1-&gt;4)-Mur2Ac(oyl-L-Ala-gamma-D-Glu-L-Lys-D-Ala-D-Ala)-di-trans,octa-cis-undecaprenyl diphosphate = [GlcNAc-(1-&gt;4)-Mur2Ac(oyl-L-Ala-gamma-D-Glu-L-Lys-D-Ala-D-Ala)](n+1)-di-trans,octa-cis-undecaprenyl diphosphate + di-trans,octa-cis-undecaprenyl diphosphate + H(+)</text>
        <dbReference type="Rhea" id="RHEA:23708"/>
        <dbReference type="Rhea" id="RHEA-COMP:9602"/>
        <dbReference type="Rhea" id="RHEA-COMP:9603"/>
        <dbReference type="ChEBI" id="CHEBI:15378"/>
        <dbReference type="ChEBI" id="CHEBI:58405"/>
        <dbReference type="ChEBI" id="CHEBI:60033"/>
        <dbReference type="ChEBI" id="CHEBI:78435"/>
        <dbReference type="EC" id="2.4.99.28"/>
    </reaction>
</comment>
<evidence type="ECO:0000256" key="9">
    <source>
        <dbReference type="ARBA" id="ARBA00023268"/>
    </source>
</evidence>
<dbReference type="InterPro" id="IPR050396">
    <property type="entry name" value="Glycosyltr_51/Transpeptidase"/>
</dbReference>
<dbReference type="Gene3D" id="3.40.710.10">
    <property type="entry name" value="DD-peptidase/beta-lactamase superfamily"/>
    <property type="match status" value="1"/>
</dbReference>
<evidence type="ECO:0000313" key="15">
    <source>
        <dbReference type="EMBL" id="MFC3115038.1"/>
    </source>
</evidence>
<proteinExistence type="inferred from homology"/>
<comment type="pathway">
    <text evidence="1">Cell wall biogenesis; peptidoglycan biosynthesis.</text>
</comment>
<evidence type="ECO:0000259" key="12">
    <source>
        <dbReference type="Pfam" id="PF00905"/>
    </source>
</evidence>
<dbReference type="PANTHER" id="PTHR32282:SF15">
    <property type="entry name" value="PENICILLIN-BINDING PROTEIN 1C"/>
    <property type="match status" value="1"/>
</dbReference>
<reference evidence="16" key="1">
    <citation type="journal article" date="2019" name="Int. J. Syst. Evol. Microbiol.">
        <title>The Global Catalogue of Microorganisms (GCM) 10K type strain sequencing project: providing services to taxonomists for standard genome sequencing and annotation.</title>
        <authorList>
            <consortium name="The Broad Institute Genomics Platform"/>
            <consortium name="The Broad Institute Genome Sequencing Center for Infectious Disease"/>
            <person name="Wu L."/>
            <person name="Ma J."/>
        </authorList>
    </citation>
    <scope>NUCLEOTIDE SEQUENCE [LARGE SCALE GENOMIC DNA]</scope>
    <source>
        <strain evidence="16">KCTC 52237</strain>
    </source>
</reference>
<dbReference type="InterPro" id="IPR036950">
    <property type="entry name" value="PBP_transglycosylase"/>
</dbReference>
<keyword evidence="4" id="KW-0121">Carboxypeptidase</keyword>
<evidence type="ECO:0000259" key="13">
    <source>
        <dbReference type="Pfam" id="PF00912"/>
    </source>
</evidence>
<dbReference type="Pfam" id="PF06832">
    <property type="entry name" value="BiPBP_C"/>
    <property type="match status" value="1"/>
</dbReference>
<feature type="domain" description="Penicillin-binding protein transpeptidase" evidence="12">
    <location>
        <begin position="309"/>
        <end position="558"/>
    </location>
</feature>
<dbReference type="InterPro" id="IPR023346">
    <property type="entry name" value="Lysozyme-like_dom_sf"/>
</dbReference>
<keyword evidence="16" id="KW-1185">Reference proteome</keyword>
<dbReference type="SUPFAM" id="SSF56601">
    <property type="entry name" value="beta-lactamase/transpeptidase-like"/>
    <property type="match status" value="1"/>
</dbReference>
<keyword evidence="5" id="KW-0645">Protease</keyword>
<feature type="domain" description="Penicillin-binding C-terminal" evidence="14">
    <location>
        <begin position="696"/>
        <end position="784"/>
    </location>
</feature>
<gene>
    <name evidence="15" type="primary">pbpC</name>
    <name evidence="15" type="ORF">ACFODX_05655</name>
</gene>
<keyword evidence="6" id="KW-0328">Glycosyltransferase</keyword>
<keyword evidence="7" id="KW-0808">Transferase</keyword>
<dbReference type="InterPro" id="IPR009647">
    <property type="entry name" value="PBP_C"/>
</dbReference>
<keyword evidence="9" id="KW-0511">Multifunctional enzyme</keyword>
<evidence type="ECO:0000256" key="7">
    <source>
        <dbReference type="ARBA" id="ARBA00022679"/>
    </source>
</evidence>
<evidence type="ECO:0000256" key="11">
    <source>
        <dbReference type="ARBA" id="ARBA00049902"/>
    </source>
</evidence>
<dbReference type="PANTHER" id="PTHR32282">
    <property type="entry name" value="BINDING PROTEIN TRANSPEPTIDASE, PUTATIVE-RELATED"/>
    <property type="match status" value="1"/>
</dbReference>
<dbReference type="InterPro" id="IPR001460">
    <property type="entry name" value="PCN-bd_Tpept"/>
</dbReference>
<dbReference type="InterPro" id="IPR011815">
    <property type="entry name" value="PBP_1c"/>
</dbReference>
<organism evidence="15 16">
    <name type="scientific">Cellvibrio fontiphilus</name>
    <dbReference type="NCBI Taxonomy" id="1815559"/>
    <lineage>
        <taxon>Bacteria</taxon>
        <taxon>Pseudomonadati</taxon>
        <taxon>Pseudomonadota</taxon>
        <taxon>Gammaproteobacteria</taxon>
        <taxon>Cellvibrionales</taxon>
        <taxon>Cellvibrionaceae</taxon>
        <taxon>Cellvibrio</taxon>
    </lineage>
</organism>
<comment type="similarity">
    <text evidence="3">In the N-terminal section; belongs to the glycosyltransferase 51 family.</text>
</comment>
<sequence length="792" mass="88586">MHRARWLLIAIAGCLFIGALALQCLPLPRSLSQSPYASMLLARDGRLLGATIASDQQWRFAPVEQLPEKYRHALLLFEDRHFYRHPGINPLALARALQGNFRADKITSGGSTLSMQLARLLRQADYQMQDQPLPARNLRSKLIEAIIAVQLEWHFSKDELLIHYASHAPFGGNIVGLRAAAWRYFGRAPEQLSWAESALLAVLPNSPALIHPGRQREKLLQKRNRLLTRLHQQQHFSALDLQLALLEPLPERPAALPQDAPHLLATLKKNNPQLAVLQSSIDVNLQRLLNQIASRHSPRLANEGAHNIALLLLDHQTMETLAYVGNRPWNSNTGFAPELDLIQRPRSTGSILKPLLYGLMLDAGDLSPRSLIPDIPSQFGGYSPRNYDRQFRGAVPAQFALAHSLNIPAVYMLRDYGIARLQKNLQAMGMSSLFRPADDYGLTLILGGAEGTLYELTAIYARLAASARDGSLPQPAVKLLIDDSKTSRSPGIKPVITQAAAWLTLQALIDVARPGNDNYWRDFSGSQTIAWKTGTSYGLRDAWAIGSNGRYTLGVWVGNASGAPATFLSGQTSAAPILFDVFDALPKTNWFAKPVHQLNTISVCASDGYLAAGQCDALDIEVPRASHFAKITQYHRRIHLDAKGEFRVHSGCEAVSKMQTKNWFVLPPAQEFYWRQHHSDYLPLPPWRSDCLANLSQMDEDQPIELLYPQQHSRIYIPMDLDGKRSRVVLKAVHRDPAAKLLWHLDDEFIGATQLFHEREVALEPGLHQLVIVDERGYRLQRRFRVIGKSEN</sequence>
<dbReference type="NCBIfam" id="TIGR02073">
    <property type="entry name" value="PBP_1c"/>
    <property type="match status" value="1"/>
</dbReference>
<evidence type="ECO:0000256" key="6">
    <source>
        <dbReference type="ARBA" id="ARBA00022676"/>
    </source>
</evidence>
<dbReference type="InterPro" id="IPR001264">
    <property type="entry name" value="Glyco_trans_51"/>
</dbReference>
<keyword evidence="8" id="KW-0378">Hydrolase</keyword>
<comment type="caution">
    <text evidence="15">The sequence shown here is derived from an EMBL/GenBank/DDBJ whole genome shotgun (WGS) entry which is preliminary data.</text>
</comment>
<evidence type="ECO:0000256" key="3">
    <source>
        <dbReference type="ARBA" id="ARBA00007739"/>
    </source>
</evidence>
<evidence type="ECO:0000256" key="8">
    <source>
        <dbReference type="ARBA" id="ARBA00022801"/>
    </source>
</evidence>
<feature type="domain" description="Glycosyl transferase family 51" evidence="13">
    <location>
        <begin position="49"/>
        <end position="230"/>
    </location>
</feature>
<protein>
    <recommendedName>
        <fullName evidence="10">peptidoglycan glycosyltransferase</fullName>
        <ecNumber evidence="10">2.4.99.28</ecNumber>
    </recommendedName>
</protein>
<evidence type="ECO:0000313" key="16">
    <source>
        <dbReference type="Proteomes" id="UP001595555"/>
    </source>
</evidence>
<evidence type="ECO:0000259" key="14">
    <source>
        <dbReference type="Pfam" id="PF06832"/>
    </source>
</evidence>
<dbReference type="Proteomes" id="UP001595555">
    <property type="component" value="Unassembled WGS sequence"/>
</dbReference>
<evidence type="ECO:0000256" key="2">
    <source>
        <dbReference type="ARBA" id="ARBA00007090"/>
    </source>
</evidence>
<dbReference type="EC" id="2.4.99.28" evidence="10"/>
<evidence type="ECO:0000256" key="1">
    <source>
        <dbReference type="ARBA" id="ARBA00004752"/>
    </source>
</evidence>
<name>A0ABV7FEM0_9GAMM</name>
<dbReference type="Pfam" id="PF00905">
    <property type="entry name" value="Transpeptidase"/>
    <property type="match status" value="1"/>
</dbReference>
<dbReference type="Gene3D" id="1.10.3810.10">
    <property type="entry name" value="Biosynthetic peptidoglycan transglycosylase-like"/>
    <property type="match status" value="1"/>
</dbReference>